<evidence type="ECO:0000259" key="1">
    <source>
        <dbReference type="Pfam" id="PF00535"/>
    </source>
</evidence>
<dbReference type="CDD" id="cd00761">
    <property type="entry name" value="Glyco_tranf_GTA_type"/>
    <property type="match status" value="1"/>
</dbReference>
<reference evidence="2 3" key="1">
    <citation type="journal article" date="2019" name="Int. J. Syst. Evol. Microbiol.">
        <title>Photorhabdus khanii subsp. guanajuatensis subsp. nov., isolated from Heterorhabditis atacamensis, and Photorhabdus luminescens subsp. mexicana subsp. nov., isolated from Heterorhabditis mexicana entomopathogenic nematodes.</title>
        <authorList>
            <person name="Machado R.A.R."/>
            <person name="Bruno P."/>
            <person name="Arce C.C.M."/>
            <person name="Liechti N."/>
            <person name="Kohler A."/>
            <person name="Bernal J."/>
            <person name="Bruggmann R."/>
            <person name="Turlings T.C.J."/>
        </authorList>
    </citation>
    <scope>NUCLEOTIDE SEQUENCE [LARGE SCALE GENOMIC DNA]</scope>
    <source>
        <strain evidence="2 3">MEX20-17</strain>
    </source>
</reference>
<accession>A0A4R4K592</accession>
<dbReference type="Proteomes" id="UP000295598">
    <property type="component" value="Unassembled WGS sequence"/>
</dbReference>
<dbReference type="PANTHER" id="PTHR22916:SF64">
    <property type="entry name" value="TRANSFERASE, PUTATIVE-RELATED"/>
    <property type="match status" value="1"/>
</dbReference>
<feature type="domain" description="Glycosyltransferase 2-like" evidence="1">
    <location>
        <begin position="13"/>
        <end position="180"/>
    </location>
</feature>
<dbReference type="Pfam" id="PF00535">
    <property type="entry name" value="Glycos_transf_2"/>
    <property type="match status" value="1"/>
</dbReference>
<dbReference type="AlphaFoldDB" id="A0A4R4K592"/>
<dbReference type="EMBL" id="PUJY01000004">
    <property type="protein sequence ID" value="TDB61661.1"/>
    <property type="molecule type" value="Genomic_DNA"/>
</dbReference>
<dbReference type="InterPro" id="IPR001173">
    <property type="entry name" value="Glyco_trans_2-like"/>
</dbReference>
<proteinExistence type="predicted"/>
<gene>
    <name evidence="2" type="ORF">C5467_03995</name>
</gene>
<dbReference type="SUPFAM" id="SSF53448">
    <property type="entry name" value="Nucleotide-diphospho-sugar transferases"/>
    <property type="match status" value="1"/>
</dbReference>
<sequence length="315" mass="36959">MQGSPLHFDKKLSIIVAVHNLEDLIGRCLESIKNCLCKVSSDDYEVLLIDDSSYDSTPSILKKFLKENESFIYIRKEFRSLGKVKKYAVEVSYGEYITFVDGDDFLSDFSMVEILDFLAYKKPDMLISKLNEVRKESDIIERSKLLSSVELHRDTAIKEFLIHKKFQAHSCGKFFRRELFYGNNFSEVPFYEDALLFPLLLVKCNNIHYTEMKYYNYIKREGSLSNSINEIKVNIMAEVILITDKTFGEKFRNLTACHAIELIYKYGDKLSKEYSDSIYEIINSLSTLRFILDSNVRFSFKRKFMKIRKKIGFQR</sequence>
<organism evidence="2 3">
    <name type="scientific">Photorhabdus khanii subsp. guanajuatensis</name>
    <dbReference type="NCBI Taxonomy" id="2100166"/>
    <lineage>
        <taxon>Bacteria</taxon>
        <taxon>Pseudomonadati</taxon>
        <taxon>Pseudomonadota</taxon>
        <taxon>Gammaproteobacteria</taxon>
        <taxon>Enterobacterales</taxon>
        <taxon>Morganellaceae</taxon>
        <taxon>Photorhabdus</taxon>
    </lineage>
</organism>
<evidence type="ECO:0000313" key="3">
    <source>
        <dbReference type="Proteomes" id="UP000295598"/>
    </source>
</evidence>
<evidence type="ECO:0000313" key="2">
    <source>
        <dbReference type="EMBL" id="TDB61661.1"/>
    </source>
</evidence>
<protein>
    <recommendedName>
        <fullName evidence="1">Glycosyltransferase 2-like domain-containing protein</fullName>
    </recommendedName>
</protein>
<name>A0A4R4K592_9GAMM</name>
<dbReference type="Gene3D" id="3.90.550.10">
    <property type="entry name" value="Spore Coat Polysaccharide Biosynthesis Protein SpsA, Chain A"/>
    <property type="match status" value="1"/>
</dbReference>
<dbReference type="GO" id="GO:0016758">
    <property type="term" value="F:hexosyltransferase activity"/>
    <property type="evidence" value="ECO:0007669"/>
    <property type="project" value="UniProtKB-ARBA"/>
</dbReference>
<comment type="caution">
    <text evidence="2">The sequence shown here is derived from an EMBL/GenBank/DDBJ whole genome shotgun (WGS) entry which is preliminary data.</text>
</comment>
<dbReference type="PANTHER" id="PTHR22916">
    <property type="entry name" value="GLYCOSYLTRANSFERASE"/>
    <property type="match status" value="1"/>
</dbReference>
<dbReference type="RefSeq" id="WP_132352660.1">
    <property type="nucleotide sequence ID" value="NZ_CAWOJO010000004.1"/>
</dbReference>
<dbReference type="InterPro" id="IPR029044">
    <property type="entry name" value="Nucleotide-diphossugar_trans"/>
</dbReference>